<dbReference type="CDD" id="cd01335">
    <property type="entry name" value="Radical_SAM"/>
    <property type="match status" value="1"/>
</dbReference>
<dbReference type="RefSeq" id="WP_014261424.1">
    <property type="nucleotide sequence ID" value="NC_016629.1"/>
</dbReference>
<dbReference type="EMBL" id="CP003221">
    <property type="protein sequence ID" value="EGJ51810.1"/>
    <property type="molecule type" value="Genomic_DNA"/>
</dbReference>
<dbReference type="InterPro" id="IPR050377">
    <property type="entry name" value="Radical_SAM_PqqE_MftC-like"/>
</dbReference>
<comment type="cofactor">
    <cofactor evidence="1">
        <name>[4Fe-4S] cluster</name>
        <dbReference type="ChEBI" id="CHEBI:49883"/>
    </cofactor>
</comment>
<evidence type="ECO:0000313" key="7">
    <source>
        <dbReference type="EMBL" id="EGJ51810.1"/>
    </source>
</evidence>
<sequence>MLRYDIENTVAVHVTRACNLACWLCYQRSVPSGRSHMIPERVHPAIKWLGLPNVTIYGGEPLTRPELVRGLLRAFPDKGYILHTNGTLPLEQNRDILDRVDVLLLTVESFELEKQPPSRRLSRVQLGNLLEHIEAYGDKCRIVHNIYPAGNDESFYDTAERIGLPVDTYPMVSAGEYSDMPEWLFRKMGTFDAPVSKPKLRLLEDGTLTRDMRGVYNNPDVPLPCSQKCQECLYKRRCPFLMFPHFAHDIIAEMGSAAPWFCRVTERFTQETARNA</sequence>
<evidence type="ECO:0000313" key="8">
    <source>
        <dbReference type="Proteomes" id="UP000007844"/>
    </source>
</evidence>
<dbReference type="PANTHER" id="PTHR11228">
    <property type="entry name" value="RADICAL SAM DOMAIN PROTEIN"/>
    <property type="match status" value="1"/>
</dbReference>
<dbReference type="AlphaFoldDB" id="F3YY34"/>
<proteinExistence type="predicted"/>
<dbReference type="Gene3D" id="3.20.20.70">
    <property type="entry name" value="Aldolase class I"/>
    <property type="match status" value="1"/>
</dbReference>
<dbReference type="SFLD" id="SFLDS00029">
    <property type="entry name" value="Radical_SAM"/>
    <property type="match status" value="1"/>
</dbReference>
<dbReference type="KEGG" id="daf:Desaf_3529"/>
<keyword evidence="4" id="KW-0408">Iron</keyword>
<name>F3YY34_DESAF</name>
<evidence type="ECO:0000259" key="6">
    <source>
        <dbReference type="PROSITE" id="PS51918"/>
    </source>
</evidence>
<dbReference type="GO" id="GO:0051536">
    <property type="term" value="F:iron-sulfur cluster binding"/>
    <property type="evidence" value="ECO:0007669"/>
    <property type="project" value="UniProtKB-KW"/>
</dbReference>
<keyword evidence="8" id="KW-1185">Reference proteome</keyword>
<protein>
    <submittedName>
        <fullName evidence="7">Radical SAM domain protein</fullName>
    </submittedName>
</protein>
<dbReference type="SUPFAM" id="SSF102114">
    <property type="entry name" value="Radical SAM enzymes"/>
    <property type="match status" value="1"/>
</dbReference>
<evidence type="ECO:0000256" key="2">
    <source>
        <dbReference type="ARBA" id="ARBA00022691"/>
    </source>
</evidence>
<evidence type="ECO:0000256" key="4">
    <source>
        <dbReference type="ARBA" id="ARBA00023004"/>
    </source>
</evidence>
<keyword evidence="3" id="KW-0479">Metal-binding</keyword>
<dbReference type="InterPro" id="IPR013785">
    <property type="entry name" value="Aldolase_TIM"/>
</dbReference>
<dbReference type="PANTHER" id="PTHR11228:SF7">
    <property type="entry name" value="PQQA PEPTIDE CYCLASE"/>
    <property type="match status" value="1"/>
</dbReference>
<dbReference type="GO" id="GO:0003824">
    <property type="term" value="F:catalytic activity"/>
    <property type="evidence" value="ECO:0007669"/>
    <property type="project" value="InterPro"/>
</dbReference>
<dbReference type="PROSITE" id="PS51918">
    <property type="entry name" value="RADICAL_SAM"/>
    <property type="match status" value="1"/>
</dbReference>
<organism evidence="7 8">
    <name type="scientific">Desulfocurvibacter africanus subsp. africanus str. Walvis Bay</name>
    <dbReference type="NCBI Taxonomy" id="690850"/>
    <lineage>
        <taxon>Bacteria</taxon>
        <taxon>Pseudomonadati</taxon>
        <taxon>Thermodesulfobacteriota</taxon>
        <taxon>Desulfovibrionia</taxon>
        <taxon>Desulfovibrionales</taxon>
        <taxon>Desulfovibrionaceae</taxon>
        <taxon>Desulfocurvibacter</taxon>
    </lineage>
</organism>
<dbReference type="GO" id="GO:0046872">
    <property type="term" value="F:metal ion binding"/>
    <property type="evidence" value="ECO:0007669"/>
    <property type="project" value="UniProtKB-KW"/>
</dbReference>
<keyword evidence="5" id="KW-0411">Iron-sulfur</keyword>
<dbReference type="InterPro" id="IPR058240">
    <property type="entry name" value="rSAM_sf"/>
</dbReference>
<gene>
    <name evidence="7" type="ORF">Desaf_3529</name>
</gene>
<dbReference type="STRING" id="690850.Desaf_3529"/>
<dbReference type="HOGENOM" id="CLU_1007320_0_0_7"/>
<dbReference type="Pfam" id="PF04055">
    <property type="entry name" value="Radical_SAM"/>
    <property type="match status" value="1"/>
</dbReference>
<accession>F3YY34</accession>
<keyword evidence="2" id="KW-0949">S-adenosyl-L-methionine</keyword>
<evidence type="ECO:0000256" key="5">
    <source>
        <dbReference type="ARBA" id="ARBA00023014"/>
    </source>
</evidence>
<evidence type="ECO:0000256" key="3">
    <source>
        <dbReference type="ARBA" id="ARBA00022723"/>
    </source>
</evidence>
<feature type="domain" description="Radical SAM core" evidence="6">
    <location>
        <begin position="4"/>
        <end position="213"/>
    </location>
</feature>
<evidence type="ECO:0000256" key="1">
    <source>
        <dbReference type="ARBA" id="ARBA00001966"/>
    </source>
</evidence>
<dbReference type="Proteomes" id="UP000007844">
    <property type="component" value="Chromosome"/>
</dbReference>
<reference evidence="7 8" key="1">
    <citation type="journal article" date="2011" name="J. Bacteriol.">
        <title>Genome sequence of the mercury-methylating and pleomorphic Desulfovibrio africanus Strain Walvis Bay.</title>
        <authorList>
            <person name="Brown S.D."/>
            <person name="Wall J.D."/>
            <person name="Kucken A.M."/>
            <person name="Gilmour C.C."/>
            <person name="Podar M."/>
            <person name="Brandt C.C."/>
            <person name="Teshima H."/>
            <person name="Detter J.C."/>
            <person name="Han C.S."/>
            <person name="Land M.L."/>
            <person name="Lucas S."/>
            <person name="Han J."/>
            <person name="Pennacchio L."/>
            <person name="Nolan M."/>
            <person name="Pitluck S."/>
            <person name="Woyke T."/>
            <person name="Goodwin L."/>
            <person name="Palumbo A.V."/>
            <person name="Elias D.A."/>
        </authorList>
    </citation>
    <scope>NUCLEOTIDE SEQUENCE [LARGE SCALE GENOMIC DNA]</scope>
    <source>
        <strain evidence="7 8">Walvis Bay</strain>
    </source>
</reference>
<dbReference type="InterPro" id="IPR007197">
    <property type="entry name" value="rSAM"/>
</dbReference>